<proteinExistence type="predicted"/>
<dbReference type="SUPFAM" id="SSF53474">
    <property type="entry name" value="alpha/beta-Hydrolases"/>
    <property type="match status" value="1"/>
</dbReference>
<keyword evidence="4" id="KW-1185">Reference proteome</keyword>
<evidence type="ECO:0000313" key="4">
    <source>
        <dbReference type="Proteomes" id="UP000694660"/>
    </source>
</evidence>
<evidence type="ECO:0000313" key="3">
    <source>
        <dbReference type="EMBL" id="MBT0960179.1"/>
    </source>
</evidence>
<dbReference type="PANTHER" id="PTHR43798:SF31">
    <property type="entry name" value="AB HYDROLASE SUPERFAMILY PROTEIN YCLE"/>
    <property type="match status" value="1"/>
</dbReference>
<dbReference type="InterPro" id="IPR050266">
    <property type="entry name" value="AB_hydrolase_sf"/>
</dbReference>
<feature type="domain" description="AB hydrolase-1" evidence="2">
    <location>
        <begin position="4"/>
        <end position="231"/>
    </location>
</feature>
<name>A0A944D594_DENI1</name>
<dbReference type="InterPro" id="IPR000073">
    <property type="entry name" value="AB_hydrolase_1"/>
</dbReference>
<gene>
    <name evidence="3" type="ORF">I8J34_03235</name>
</gene>
<dbReference type="PANTHER" id="PTHR43798">
    <property type="entry name" value="MONOACYLGLYCEROL LIPASE"/>
    <property type="match status" value="1"/>
</dbReference>
<evidence type="ECO:0000256" key="1">
    <source>
        <dbReference type="ARBA" id="ARBA00022801"/>
    </source>
</evidence>
<evidence type="ECO:0000259" key="2">
    <source>
        <dbReference type="Pfam" id="PF00561"/>
    </source>
</evidence>
<organism evidence="3 4">
    <name type="scientific">Denitromonas iodatirespirans</name>
    <dbReference type="NCBI Taxonomy" id="2795389"/>
    <lineage>
        <taxon>Bacteria</taxon>
        <taxon>Pseudomonadati</taxon>
        <taxon>Pseudomonadota</taxon>
        <taxon>Betaproteobacteria</taxon>
        <taxon>Rhodocyclales</taxon>
        <taxon>Zoogloeaceae</taxon>
        <taxon>Denitromonas</taxon>
    </lineage>
</organism>
<protein>
    <submittedName>
        <fullName evidence="3">Alpha/beta fold hydrolase</fullName>
    </submittedName>
</protein>
<dbReference type="Pfam" id="PF00561">
    <property type="entry name" value="Abhydrolase_1"/>
    <property type="match status" value="1"/>
</dbReference>
<accession>A0A944D594</accession>
<dbReference type="EMBL" id="JAEKFT010000003">
    <property type="protein sequence ID" value="MBT0960179.1"/>
    <property type="molecule type" value="Genomic_DNA"/>
</dbReference>
<sequence>MSRPPLVLLHGWGLAPSVWQPLRAQLDADWPCHTPALPGHDATAPAPAAPTLAAWTDALAPALPDGALVCGWSLGTLVAMDLALRHPAKVARLALIGASPCFVQQPDWPCALATDTVDSFRRDFAAEPDKTLRRFIALQALGDAGRREVTRHLGASLAPLDTAAGLADGLTILAHTDLRAAATAIDCPVRLLHGAHDALMPADAARWLADALPQARYSEFTDAGHAPFITRAADCATLLQGFADD</sequence>
<dbReference type="GO" id="GO:0016020">
    <property type="term" value="C:membrane"/>
    <property type="evidence" value="ECO:0007669"/>
    <property type="project" value="TreeGrafter"/>
</dbReference>
<dbReference type="AlphaFoldDB" id="A0A944D594"/>
<reference evidence="4" key="1">
    <citation type="journal article" date="2022" name="ISME J.">
        <title>Genetic and phylogenetic analysis of dissimilatory iodate-reducing bacteria identifies potential niches across the world's oceans.</title>
        <authorList>
            <person name="Reyes-Umana V."/>
            <person name="Henning Z."/>
            <person name="Lee K."/>
            <person name="Barnum T.P."/>
            <person name="Coates J.D."/>
        </authorList>
    </citation>
    <scope>NUCLEOTIDE SEQUENCE [LARGE SCALE GENOMIC DNA]</scope>
    <source>
        <strain evidence="4">IR12</strain>
    </source>
</reference>
<dbReference type="Proteomes" id="UP000694660">
    <property type="component" value="Unassembled WGS sequence"/>
</dbReference>
<dbReference type="InterPro" id="IPR029058">
    <property type="entry name" value="AB_hydrolase_fold"/>
</dbReference>
<comment type="caution">
    <text evidence="3">The sequence shown here is derived from an EMBL/GenBank/DDBJ whole genome shotgun (WGS) entry which is preliminary data.</text>
</comment>
<dbReference type="GO" id="GO:0016787">
    <property type="term" value="F:hydrolase activity"/>
    <property type="evidence" value="ECO:0007669"/>
    <property type="project" value="UniProtKB-KW"/>
</dbReference>
<keyword evidence="1 3" id="KW-0378">Hydrolase</keyword>
<dbReference type="RefSeq" id="WP_214359938.1">
    <property type="nucleotide sequence ID" value="NZ_JAEKFT010000003.1"/>
</dbReference>
<dbReference type="Gene3D" id="3.40.50.1820">
    <property type="entry name" value="alpha/beta hydrolase"/>
    <property type="match status" value="1"/>
</dbReference>